<dbReference type="PROSITE" id="PS50826">
    <property type="entry name" value="RUN"/>
    <property type="match status" value="1"/>
</dbReference>
<dbReference type="InterPro" id="IPR004012">
    <property type="entry name" value="Run_dom"/>
</dbReference>
<sequence>MTNRDPKEKQKPKPEEKPEEKPKEKQKEKQKKTTKELNQNENLQNKKLQESSLVEPKEKKKIDQNKEGIQSQVKNNSQNKENELEERRKEIQLFNKKQLEALEKKKDHYKNYQTSTLVSLNNNSNMLDNQEDKRGRKKKKKKNNNPNGVPTKKTKKLKKRGRSQGRKKYTKRKGQETTQKTKKMNPGVSDLLKNQNVLSEFLTMHHQYAKELNKFQEQTKRPFLMGIMSNTNSSMQDMIGENSFQGLNNEINDHSSDSSWGYVSITQKKKDQFGSINIGVDGKKGEQLDKPKEKEEEKEKEEKEEEEEEEEDSLIEKNILQIIEKNLPLPRSEDYSLDTLKKTSKKIGKLSKNRLELDQNDKNGIMELNQKIFSVIVSKLFPLCNQILSEGLAMGKINQEIDQKEVNNEKQHLNNHIWKYVNKVVEYPNNEKNKNLELLIKDFNRIQSNPYLKKLNNLDLKVSIFIWIALQKKKLHHFVKILINHNLRHKYYIGNFKLSQLTYRQQFIKILKTFSHQQFDLTIDFEKK</sequence>
<evidence type="ECO:0000259" key="2">
    <source>
        <dbReference type="PROSITE" id="PS50826"/>
    </source>
</evidence>
<gene>
    <name evidence="3" type="ORF">M0812_26405</name>
</gene>
<proteinExistence type="predicted"/>
<dbReference type="Gene3D" id="1.20.58.900">
    <property type="match status" value="1"/>
</dbReference>
<dbReference type="AlphaFoldDB" id="A0AAV7YFN2"/>
<feature type="compositionally biased region" description="Basic residues" evidence="1">
    <location>
        <begin position="152"/>
        <end position="172"/>
    </location>
</feature>
<accession>A0AAV7YFN2</accession>
<feature type="compositionally biased region" description="Basic and acidic residues" evidence="1">
    <location>
        <begin position="1"/>
        <end position="35"/>
    </location>
</feature>
<feature type="compositionally biased region" description="Basic and acidic residues" evidence="1">
    <location>
        <begin position="281"/>
        <end position="301"/>
    </location>
</feature>
<feature type="region of interest" description="Disordered" evidence="1">
    <location>
        <begin position="115"/>
        <end position="188"/>
    </location>
</feature>
<evidence type="ECO:0000256" key="1">
    <source>
        <dbReference type="SAM" id="MobiDB-lite"/>
    </source>
</evidence>
<reference evidence="3" key="1">
    <citation type="submission" date="2022-08" db="EMBL/GenBank/DDBJ databases">
        <title>Novel sulphate-reducing endosymbionts in the free-living metamonad Anaeramoeba.</title>
        <authorList>
            <person name="Jerlstrom-Hultqvist J."/>
            <person name="Cepicka I."/>
            <person name="Gallot-Lavallee L."/>
            <person name="Salas-Leiva D."/>
            <person name="Curtis B.A."/>
            <person name="Zahonova K."/>
            <person name="Pipaliya S."/>
            <person name="Dacks J."/>
            <person name="Roger A.J."/>
        </authorList>
    </citation>
    <scope>NUCLEOTIDE SEQUENCE</scope>
    <source>
        <strain evidence="3">Busselton2</strain>
    </source>
</reference>
<feature type="compositionally biased region" description="Acidic residues" evidence="1">
    <location>
        <begin position="302"/>
        <end position="313"/>
    </location>
</feature>
<dbReference type="Proteomes" id="UP001146793">
    <property type="component" value="Unassembled WGS sequence"/>
</dbReference>
<feature type="compositionally biased region" description="Low complexity" evidence="1">
    <location>
        <begin position="115"/>
        <end position="128"/>
    </location>
</feature>
<evidence type="ECO:0000313" key="4">
    <source>
        <dbReference type="Proteomes" id="UP001146793"/>
    </source>
</evidence>
<dbReference type="EMBL" id="JANTQA010000063">
    <property type="protein sequence ID" value="KAJ3426835.1"/>
    <property type="molecule type" value="Genomic_DNA"/>
</dbReference>
<protein>
    <recommendedName>
        <fullName evidence="2">RUN domain-containing protein</fullName>
    </recommendedName>
</protein>
<feature type="compositionally biased region" description="Basic and acidic residues" evidence="1">
    <location>
        <begin position="55"/>
        <end position="66"/>
    </location>
</feature>
<feature type="compositionally biased region" description="Polar residues" evidence="1">
    <location>
        <begin position="67"/>
        <end position="78"/>
    </location>
</feature>
<organism evidence="3 4">
    <name type="scientific">Anaeramoeba flamelloides</name>
    <dbReference type="NCBI Taxonomy" id="1746091"/>
    <lineage>
        <taxon>Eukaryota</taxon>
        <taxon>Metamonada</taxon>
        <taxon>Anaeramoebidae</taxon>
        <taxon>Anaeramoeba</taxon>
    </lineage>
</organism>
<comment type="caution">
    <text evidence="3">The sequence shown here is derived from an EMBL/GenBank/DDBJ whole genome shotgun (WGS) entry which is preliminary data.</text>
</comment>
<name>A0AAV7YFN2_9EUKA</name>
<feature type="region of interest" description="Disordered" evidence="1">
    <location>
        <begin position="1"/>
        <end position="87"/>
    </location>
</feature>
<feature type="compositionally biased region" description="Low complexity" evidence="1">
    <location>
        <begin position="36"/>
        <end position="46"/>
    </location>
</feature>
<feature type="region of interest" description="Disordered" evidence="1">
    <location>
        <begin position="274"/>
        <end position="314"/>
    </location>
</feature>
<dbReference type="InterPro" id="IPR037213">
    <property type="entry name" value="Run_dom_sf"/>
</dbReference>
<evidence type="ECO:0000313" key="3">
    <source>
        <dbReference type="EMBL" id="KAJ3426835.1"/>
    </source>
</evidence>
<dbReference type="Pfam" id="PF02759">
    <property type="entry name" value="RUN"/>
    <property type="match status" value="1"/>
</dbReference>
<feature type="domain" description="RUN" evidence="2">
    <location>
        <begin position="371"/>
        <end position="526"/>
    </location>
</feature>